<evidence type="ECO:0000256" key="6">
    <source>
        <dbReference type="SAM" id="Phobius"/>
    </source>
</evidence>
<feature type="transmembrane region" description="Helical" evidence="6">
    <location>
        <begin position="233"/>
        <end position="251"/>
    </location>
</feature>
<name>B7AW61_9FIRM</name>
<dbReference type="InterPro" id="IPR050495">
    <property type="entry name" value="ATG22/LtaA_families"/>
</dbReference>
<dbReference type="EMBL" id="ABVQ01000037">
    <property type="protein sequence ID" value="EEC56452.1"/>
    <property type="molecule type" value="Genomic_DNA"/>
</dbReference>
<protein>
    <recommendedName>
        <fullName evidence="9">Major facilitator superfamily (MFS) profile domain-containing protein</fullName>
    </recommendedName>
</protein>
<feature type="transmembrane region" description="Helical" evidence="6">
    <location>
        <begin position="146"/>
        <end position="168"/>
    </location>
</feature>
<dbReference type="SUPFAM" id="SSF103473">
    <property type="entry name" value="MFS general substrate transporter"/>
    <property type="match status" value="1"/>
</dbReference>
<feature type="transmembrane region" description="Helical" evidence="6">
    <location>
        <begin position="48"/>
        <end position="71"/>
    </location>
</feature>
<dbReference type="GO" id="GO:0012505">
    <property type="term" value="C:endomembrane system"/>
    <property type="evidence" value="ECO:0007669"/>
    <property type="project" value="UniProtKB-SubCell"/>
</dbReference>
<evidence type="ECO:0000313" key="8">
    <source>
        <dbReference type="Proteomes" id="UP000003136"/>
    </source>
</evidence>
<keyword evidence="4 6" id="KW-1133">Transmembrane helix</keyword>
<dbReference type="InterPro" id="IPR024671">
    <property type="entry name" value="Atg22-like"/>
</dbReference>
<reference evidence="7 8" key="2">
    <citation type="submission" date="2008-11" db="EMBL/GenBank/DDBJ databases">
        <authorList>
            <person name="Fulton L."/>
            <person name="Clifton S."/>
            <person name="Fulton B."/>
            <person name="Xu J."/>
            <person name="Minx P."/>
            <person name="Pepin K.H."/>
            <person name="Johnson M."/>
            <person name="Bhonagiri V."/>
            <person name="Nash W.E."/>
            <person name="Mardis E.R."/>
            <person name="Wilson R.K."/>
        </authorList>
    </citation>
    <scope>NUCLEOTIDE SEQUENCE [LARGE SCALE GENOMIC DNA]</scope>
    <source>
        <strain evidence="7 8">ATCC 43243</strain>
    </source>
</reference>
<evidence type="ECO:0000256" key="5">
    <source>
        <dbReference type="ARBA" id="ARBA00023136"/>
    </source>
</evidence>
<dbReference type="AlphaFoldDB" id="B7AW61"/>
<dbReference type="PANTHER" id="PTHR23519">
    <property type="entry name" value="AUTOPHAGY-RELATED PROTEIN 22"/>
    <property type="match status" value="1"/>
</dbReference>
<dbReference type="PANTHER" id="PTHR23519:SF1">
    <property type="entry name" value="AUTOPHAGY-RELATED PROTEIN 22"/>
    <property type="match status" value="1"/>
</dbReference>
<dbReference type="InterPro" id="IPR036259">
    <property type="entry name" value="MFS_trans_sf"/>
</dbReference>
<keyword evidence="2" id="KW-0813">Transport</keyword>
<feature type="transmembrane region" description="Helical" evidence="6">
    <location>
        <begin position="266"/>
        <end position="286"/>
    </location>
</feature>
<accession>B7AW61</accession>
<dbReference type="Gene3D" id="1.20.1250.20">
    <property type="entry name" value="MFS general substrate transporter like domains"/>
    <property type="match status" value="1"/>
</dbReference>
<proteinExistence type="predicted"/>
<comment type="caution">
    <text evidence="7">The sequence shown here is derived from an EMBL/GenBank/DDBJ whole genome shotgun (WGS) entry which is preliminary data.</text>
</comment>
<evidence type="ECO:0000313" key="7">
    <source>
        <dbReference type="EMBL" id="EEC56452.1"/>
    </source>
</evidence>
<dbReference type="STRING" id="483218.BACPEC_02961"/>
<evidence type="ECO:0008006" key="9">
    <source>
        <dbReference type="Google" id="ProtNLM"/>
    </source>
</evidence>
<evidence type="ECO:0000256" key="2">
    <source>
        <dbReference type="ARBA" id="ARBA00022448"/>
    </source>
</evidence>
<dbReference type="Proteomes" id="UP000003136">
    <property type="component" value="Unassembled WGS sequence"/>
</dbReference>
<evidence type="ECO:0000256" key="4">
    <source>
        <dbReference type="ARBA" id="ARBA00022989"/>
    </source>
</evidence>
<evidence type="ECO:0000256" key="1">
    <source>
        <dbReference type="ARBA" id="ARBA00004127"/>
    </source>
</evidence>
<keyword evidence="3 6" id="KW-0812">Transmembrane</keyword>
<dbReference type="HOGENOM" id="CLU_017518_3_0_9"/>
<comment type="subcellular location">
    <subcellularLocation>
        <location evidence="1">Endomembrane system</location>
        <topology evidence="1">Multi-pass membrane protein</topology>
    </subcellularLocation>
</comment>
<sequence length="326" mass="36236">MRFRLTKNERNWVLYDVGNSAFVLLVSTIMPIYFNYLAGNAGLSSADYMAYWGYAASIVTIIVAVLGPVMGTLADTKDFKKQVFTISMLAGAAGCICLGLARQWVMFIIIYIIAKTGFSCSLIFYDSMLTDITVDERMDNVSSHGFAWGYIGSCIPFAACLVLVLGAGRIGISMETAMTVTFAVTAVWWIAMTIPLLKTYRQKYYAEKKKNAVKDSFARLGNTFKNVKQNKKVFVFLLAFFFYIDGVYTIIDMATAYGQALGLDSTGLLMALLVTQIVAFPCSIAFGRLSQKIKSERLIIVCITAYFGIAVFAMFYIHRLNSGYLR</sequence>
<keyword evidence="8" id="KW-1185">Reference proteome</keyword>
<dbReference type="Pfam" id="PF11700">
    <property type="entry name" value="ATG22"/>
    <property type="match status" value="1"/>
</dbReference>
<gene>
    <name evidence="7" type="ORF">BACPEC_02961</name>
</gene>
<feature type="transmembrane region" description="Helical" evidence="6">
    <location>
        <begin position="107"/>
        <end position="125"/>
    </location>
</feature>
<feature type="transmembrane region" description="Helical" evidence="6">
    <location>
        <begin position="180"/>
        <end position="200"/>
    </location>
</feature>
<organism evidence="7 8">
    <name type="scientific">[Bacteroides] pectinophilus ATCC 43243</name>
    <dbReference type="NCBI Taxonomy" id="483218"/>
    <lineage>
        <taxon>Bacteria</taxon>
        <taxon>Bacillati</taxon>
        <taxon>Bacillota</taxon>
        <taxon>Clostridia</taxon>
        <taxon>Eubacteriales</taxon>
    </lineage>
</organism>
<reference evidence="7 8" key="1">
    <citation type="submission" date="2008-11" db="EMBL/GenBank/DDBJ databases">
        <title>Draft genome sequence of Bacteroides pectinophilus (ATCC 43243).</title>
        <authorList>
            <person name="Sudarsanam P."/>
            <person name="Ley R."/>
            <person name="Guruge J."/>
            <person name="Turnbaugh P.J."/>
            <person name="Mahowald M."/>
            <person name="Liep D."/>
            <person name="Gordon J."/>
        </authorList>
    </citation>
    <scope>NUCLEOTIDE SEQUENCE [LARGE SCALE GENOMIC DNA]</scope>
    <source>
        <strain evidence="7 8">ATCC 43243</strain>
    </source>
</reference>
<evidence type="ECO:0000256" key="3">
    <source>
        <dbReference type="ARBA" id="ARBA00022692"/>
    </source>
</evidence>
<feature type="transmembrane region" description="Helical" evidence="6">
    <location>
        <begin position="12"/>
        <end position="36"/>
    </location>
</feature>
<feature type="transmembrane region" description="Helical" evidence="6">
    <location>
        <begin position="298"/>
        <end position="317"/>
    </location>
</feature>
<keyword evidence="5 6" id="KW-0472">Membrane</keyword>
<dbReference type="eggNOG" id="COG2270">
    <property type="taxonomic scope" value="Bacteria"/>
</dbReference>
<feature type="transmembrane region" description="Helical" evidence="6">
    <location>
        <begin position="83"/>
        <end position="101"/>
    </location>
</feature>